<reference evidence="1 2" key="1">
    <citation type="submission" date="2022-05" db="EMBL/GenBank/DDBJ databases">
        <authorList>
            <consortium name="Genoscope - CEA"/>
            <person name="William W."/>
        </authorList>
    </citation>
    <scope>NUCLEOTIDE SEQUENCE [LARGE SCALE GENOMIC DNA]</scope>
</reference>
<evidence type="ECO:0000313" key="1">
    <source>
        <dbReference type="EMBL" id="CAH3037458.1"/>
    </source>
</evidence>
<comment type="caution">
    <text evidence="1">The sequence shown here is derived from an EMBL/GenBank/DDBJ whole genome shotgun (WGS) entry which is preliminary data.</text>
</comment>
<proteinExistence type="predicted"/>
<evidence type="ECO:0008006" key="3">
    <source>
        <dbReference type="Google" id="ProtNLM"/>
    </source>
</evidence>
<keyword evidence="2" id="KW-1185">Reference proteome</keyword>
<dbReference type="Proteomes" id="UP001159427">
    <property type="component" value="Unassembled WGS sequence"/>
</dbReference>
<name>A0ABN8N141_9CNID</name>
<dbReference type="PANTHER" id="PTHR13328:SF4">
    <property type="entry name" value="NEGATIVE ELONGATION FACTOR A"/>
    <property type="match status" value="1"/>
</dbReference>
<accession>A0ABN8N141</accession>
<organism evidence="1 2">
    <name type="scientific">Porites evermanni</name>
    <dbReference type="NCBI Taxonomy" id="104178"/>
    <lineage>
        <taxon>Eukaryota</taxon>
        <taxon>Metazoa</taxon>
        <taxon>Cnidaria</taxon>
        <taxon>Anthozoa</taxon>
        <taxon>Hexacorallia</taxon>
        <taxon>Scleractinia</taxon>
        <taxon>Fungiina</taxon>
        <taxon>Poritidae</taxon>
        <taxon>Porites</taxon>
    </lineage>
</organism>
<gene>
    <name evidence="1" type="ORF">PEVE_00039733</name>
</gene>
<feature type="non-terminal residue" evidence="1">
    <location>
        <position position="1"/>
    </location>
</feature>
<dbReference type="InterPro" id="IPR052828">
    <property type="entry name" value="NELF-A_domain"/>
</dbReference>
<dbReference type="EMBL" id="CALNXI010000706">
    <property type="protein sequence ID" value="CAH3037458.1"/>
    <property type="molecule type" value="Genomic_DNA"/>
</dbReference>
<dbReference type="PANTHER" id="PTHR13328">
    <property type="entry name" value="NEGATIVE ELONGATION FACTOR A NELF-A"/>
    <property type="match status" value="1"/>
</dbReference>
<evidence type="ECO:0000313" key="2">
    <source>
        <dbReference type="Proteomes" id="UP001159427"/>
    </source>
</evidence>
<sequence>FSFSVLFQRDQMLAAHEMFKNANRVSRAEKALILGFMAGAREKPYAHQGPIITIKLSENTENVTASDGSQQTQLVEMLFEMNYDTGHWRRLKRTRVVSKQGAPGGGQPQKN</sequence>
<protein>
    <recommendedName>
        <fullName evidence="3">Negative elongation factor A</fullName>
    </recommendedName>
</protein>